<name>A0A0V0R3D6_PSEPJ</name>
<dbReference type="OMA" id="IYSNRAM"/>
<feature type="compositionally biased region" description="Basic and acidic residues" evidence="7">
    <location>
        <begin position="902"/>
        <end position="920"/>
    </location>
</feature>
<dbReference type="PANTHER" id="PTHR46423">
    <property type="entry name" value="RNA POLYMERASE II-ASSOCIATED PROTEIN 3"/>
    <property type="match status" value="1"/>
</dbReference>
<feature type="compositionally biased region" description="Basic residues" evidence="7">
    <location>
        <begin position="644"/>
        <end position="655"/>
    </location>
</feature>
<dbReference type="AlphaFoldDB" id="A0A0V0R3D6"/>
<feature type="repeat" description="TPR" evidence="5">
    <location>
        <begin position="153"/>
        <end position="186"/>
    </location>
</feature>
<dbReference type="Gene3D" id="1.25.40.10">
    <property type="entry name" value="Tetratricopeptide repeat domain"/>
    <property type="match status" value="1"/>
</dbReference>
<feature type="compositionally biased region" description="Basic and acidic residues" evidence="7">
    <location>
        <begin position="349"/>
        <end position="363"/>
    </location>
</feature>
<accession>A0A0V0R3D6</accession>
<feature type="region of interest" description="Disordered" evidence="7">
    <location>
        <begin position="800"/>
        <end position="823"/>
    </location>
</feature>
<dbReference type="PROSITE" id="PS50005">
    <property type="entry name" value="TPR"/>
    <property type="match status" value="3"/>
</dbReference>
<dbReference type="InterPro" id="IPR011990">
    <property type="entry name" value="TPR-like_helical_dom_sf"/>
</dbReference>
<keyword evidence="6" id="KW-0175">Coiled coil</keyword>
<feature type="compositionally biased region" description="Low complexity" evidence="7">
    <location>
        <begin position="629"/>
        <end position="643"/>
    </location>
</feature>
<protein>
    <recommendedName>
        <fullName evidence="4">RNA polymerase II-associated protein 3</fullName>
    </recommendedName>
</protein>
<feature type="repeat" description="TPR" evidence="5">
    <location>
        <begin position="197"/>
        <end position="230"/>
    </location>
</feature>
<evidence type="ECO:0000256" key="2">
    <source>
        <dbReference type="ARBA" id="ARBA00022803"/>
    </source>
</evidence>
<dbReference type="EMBL" id="LDAU01000055">
    <property type="protein sequence ID" value="KRX09003.1"/>
    <property type="molecule type" value="Genomic_DNA"/>
</dbReference>
<dbReference type="Proteomes" id="UP000054937">
    <property type="component" value="Unassembled WGS sequence"/>
</dbReference>
<evidence type="ECO:0000256" key="3">
    <source>
        <dbReference type="ARBA" id="ARBA00038275"/>
    </source>
</evidence>
<organism evidence="9 10">
    <name type="scientific">Pseudocohnilembus persalinus</name>
    <name type="common">Ciliate</name>
    <dbReference type="NCBI Taxonomy" id="266149"/>
    <lineage>
        <taxon>Eukaryota</taxon>
        <taxon>Sar</taxon>
        <taxon>Alveolata</taxon>
        <taxon>Ciliophora</taxon>
        <taxon>Intramacronucleata</taxon>
        <taxon>Oligohymenophorea</taxon>
        <taxon>Scuticociliatia</taxon>
        <taxon>Philasterida</taxon>
        <taxon>Pseudocohnilembidae</taxon>
        <taxon>Pseudocohnilembus</taxon>
    </lineage>
</organism>
<dbReference type="OrthoDB" id="290877at2759"/>
<gene>
    <name evidence="9" type="ORF">PPERSA_01890</name>
</gene>
<dbReference type="PANTHER" id="PTHR46423:SF1">
    <property type="entry name" value="RNA POLYMERASE II-ASSOCIATED PROTEIN 3"/>
    <property type="match status" value="1"/>
</dbReference>
<keyword evidence="2 5" id="KW-0802">TPR repeat</keyword>
<dbReference type="SUPFAM" id="SSF48452">
    <property type="entry name" value="TPR-like"/>
    <property type="match status" value="1"/>
</dbReference>
<dbReference type="GO" id="GO:0101031">
    <property type="term" value="C:protein folding chaperone complex"/>
    <property type="evidence" value="ECO:0007669"/>
    <property type="project" value="TreeGrafter"/>
</dbReference>
<feature type="region of interest" description="Disordered" evidence="7">
    <location>
        <begin position="622"/>
        <end position="687"/>
    </location>
</feature>
<feature type="domain" description="RNA-polymerase II-associated protein 3-like C-terminal" evidence="8">
    <location>
        <begin position="977"/>
        <end position="1064"/>
    </location>
</feature>
<evidence type="ECO:0000256" key="6">
    <source>
        <dbReference type="SAM" id="Coils"/>
    </source>
</evidence>
<comment type="similarity">
    <text evidence="3">Belongs to the RPAP3 family.</text>
</comment>
<feature type="coiled-coil region" evidence="6">
    <location>
        <begin position="588"/>
        <end position="615"/>
    </location>
</feature>
<keyword evidence="1" id="KW-0677">Repeat</keyword>
<feature type="region of interest" description="Disordered" evidence="7">
    <location>
        <begin position="719"/>
        <end position="738"/>
    </location>
</feature>
<feature type="compositionally biased region" description="Basic and acidic residues" evidence="7">
    <location>
        <begin position="668"/>
        <end position="677"/>
    </location>
</feature>
<feature type="repeat" description="TPR" evidence="5">
    <location>
        <begin position="231"/>
        <end position="264"/>
    </location>
</feature>
<proteinExistence type="inferred from homology"/>
<dbReference type="SMART" id="SM00028">
    <property type="entry name" value="TPR"/>
    <property type="match status" value="3"/>
</dbReference>
<dbReference type="Pfam" id="PF13181">
    <property type="entry name" value="TPR_8"/>
    <property type="match status" value="3"/>
</dbReference>
<sequence length="1073" mass="125738">MAGNPNQLFKIQKQIRENAEDLRNYVEDLYEWEEAVEKKPKIQNKKNSEIKAPVRGEAEINIENQEEKQTQKENITKIKNKNLVRDANTVQDYYKAWDKFNVDEELQDLEKEEQLEKQKQLDKMNPYLQSKQVKAPARAKIQIKGGRGPLNSINSLRDKGNLYFKSTEYEKAIEQYTECIKLFSSSQITRDEQDLYVTIYSNRAMAYLKLFEYSKAEQDCNSALKMNPVHEKALYRRAMSRKKMKKFRDSIKDFEKAAEISPANKEIQKELKIVKSAYQQVRDKAKQHLLLPGKEEKYTQNLQVLDVENNEAFEGGKYFEELEELEELDKEDFENDIYEDDGSGSSISEKFEEKLLEEGKKGSNLDGLDGDEENEEENEENDVEIKPFGKLKKDADKIKYHDHDYNKEEQLKQQVVYDENDQKQVEQDENLQEEVQVGGKFNHLKNIESYHKHRQSSIPDVEEALKHDVHFVSEAVDIEVNEKKQYNPDEVPKIGIMADHEHDEYAFVNDIDGKVIKHDNQRSDKQKLLKKLSKSKEGKALEFKADIAIGKDLDIKFGGEEQLEEVNQHHQYSDKVRPKKSIINPDSLKNYKKILQEQEEDLQFVEKQNKFKKLVDVEGKVLSHHKDSQASSDSDSGSQSKSASAKKNKQIRRNKSISFGGEEIIQNKNERKGESSSKSKTPRRSILKNDFNDQITLLQREENFNSDKLKNIEGKIIKHHEKQETNQEENQDDEYSRNINRQHSIKFDESNISKGGEVIIIDENDVNPTKKYKSNLKPRRSILKTDDNSFRQKAYSEYQIKYNSDNEETSSDSEYDYDNDSEDQKHVQFQEIAKVDIIKEGEQIPSLRNSVQQGKGHKKNRNLNVKSILKPKGTWQKNRSKSMRVPSVKAFGINSQNSSDQKVQKGEKNEEQKEKEQEKQIQLEKQKREKLNKDLTDFSINKRILKEEQGDIQQAQQKVEEKLKQKQSEKKEKINIKTQIQFTQTWANFKRDQNKQYEYLSQVDPSDFKDLFKQGMDVRLIQDLFSCLNNNFEGDPQLCLDYIEQIPKVKRFEINRMSMLAKEKQTQKLIIFR</sequence>
<dbReference type="InterPro" id="IPR025986">
    <property type="entry name" value="RPAP3-like_C"/>
</dbReference>
<evidence type="ECO:0000256" key="4">
    <source>
        <dbReference type="ARBA" id="ARBA00040133"/>
    </source>
</evidence>
<feature type="region of interest" description="Disordered" evidence="7">
    <location>
        <begin position="849"/>
        <end position="920"/>
    </location>
</feature>
<evidence type="ECO:0000313" key="10">
    <source>
        <dbReference type="Proteomes" id="UP000054937"/>
    </source>
</evidence>
<reference evidence="9 10" key="1">
    <citation type="journal article" date="2015" name="Sci. Rep.">
        <title>Genome of the facultative scuticociliatosis pathogen Pseudocohnilembus persalinus provides insight into its virulence through horizontal gene transfer.</title>
        <authorList>
            <person name="Xiong J."/>
            <person name="Wang G."/>
            <person name="Cheng J."/>
            <person name="Tian M."/>
            <person name="Pan X."/>
            <person name="Warren A."/>
            <person name="Jiang C."/>
            <person name="Yuan D."/>
            <person name="Miao W."/>
        </authorList>
    </citation>
    <scope>NUCLEOTIDE SEQUENCE [LARGE SCALE GENOMIC DNA]</scope>
    <source>
        <strain evidence="9">36N120E</strain>
    </source>
</reference>
<evidence type="ECO:0000256" key="1">
    <source>
        <dbReference type="ARBA" id="ARBA00022737"/>
    </source>
</evidence>
<feature type="region of interest" description="Disordered" evidence="7">
    <location>
        <begin position="336"/>
        <end position="388"/>
    </location>
</feature>
<evidence type="ECO:0000256" key="7">
    <source>
        <dbReference type="SAM" id="MobiDB-lite"/>
    </source>
</evidence>
<dbReference type="InParanoid" id="A0A0V0R3D6"/>
<dbReference type="InterPro" id="IPR051966">
    <property type="entry name" value="RPAP3"/>
</dbReference>
<keyword evidence="10" id="KW-1185">Reference proteome</keyword>
<comment type="caution">
    <text evidence="9">The sequence shown here is derived from an EMBL/GenBank/DDBJ whole genome shotgun (WGS) entry which is preliminary data.</text>
</comment>
<dbReference type="Pfam" id="PF13877">
    <property type="entry name" value="RPAP3_C"/>
    <property type="match status" value="1"/>
</dbReference>
<evidence type="ECO:0000256" key="5">
    <source>
        <dbReference type="PROSITE-ProRule" id="PRU00339"/>
    </source>
</evidence>
<evidence type="ECO:0000313" key="9">
    <source>
        <dbReference type="EMBL" id="KRX09003.1"/>
    </source>
</evidence>
<evidence type="ECO:0000259" key="8">
    <source>
        <dbReference type="Pfam" id="PF13877"/>
    </source>
</evidence>
<feature type="compositionally biased region" description="Acidic residues" evidence="7">
    <location>
        <begin position="368"/>
        <end position="382"/>
    </location>
</feature>
<dbReference type="InterPro" id="IPR019734">
    <property type="entry name" value="TPR_rpt"/>
</dbReference>
<feature type="compositionally biased region" description="Acidic residues" evidence="7">
    <location>
        <begin position="805"/>
        <end position="821"/>
    </location>
</feature>